<dbReference type="OrthoDB" id="5330858at2759"/>
<evidence type="ECO:0000313" key="4">
    <source>
        <dbReference type="Proteomes" id="UP000033647"/>
    </source>
</evidence>
<feature type="compositionally biased region" description="Polar residues" evidence="1">
    <location>
        <begin position="857"/>
        <end position="867"/>
    </location>
</feature>
<accession>A0A0F4GQE5</accession>
<organism evidence="3 4">
    <name type="scientific">Zymoseptoria brevis</name>
    <dbReference type="NCBI Taxonomy" id="1047168"/>
    <lineage>
        <taxon>Eukaryota</taxon>
        <taxon>Fungi</taxon>
        <taxon>Dikarya</taxon>
        <taxon>Ascomycota</taxon>
        <taxon>Pezizomycotina</taxon>
        <taxon>Dothideomycetes</taxon>
        <taxon>Dothideomycetidae</taxon>
        <taxon>Mycosphaerellales</taxon>
        <taxon>Mycosphaerellaceae</taxon>
        <taxon>Zymoseptoria</taxon>
    </lineage>
</organism>
<feature type="region of interest" description="Disordered" evidence="1">
    <location>
        <begin position="848"/>
        <end position="878"/>
    </location>
</feature>
<protein>
    <recommendedName>
        <fullName evidence="2">Utp8 beta-propeller domain-containing protein</fullName>
    </recommendedName>
</protein>
<name>A0A0F4GQE5_9PEZI</name>
<evidence type="ECO:0000313" key="3">
    <source>
        <dbReference type="EMBL" id="KJX99282.1"/>
    </source>
</evidence>
<evidence type="ECO:0000259" key="2">
    <source>
        <dbReference type="Pfam" id="PF10395"/>
    </source>
</evidence>
<dbReference type="EMBL" id="LAFY01000356">
    <property type="protein sequence ID" value="KJX99282.1"/>
    <property type="molecule type" value="Genomic_DNA"/>
</dbReference>
<comment type="caution">
    <text evidence="3">The sequence shown here is derived from an EMBL/GenBank/DDBJ whole genome shotgun (WGS) entry which is preliminary data.</text>
</comment>
<gene>
    <name evidence="3" type="ORF">TI39_contig364g00018</name>
</gene>
<feature type="domain" description="Utp8 beta-propeller" evidence="2">
    <location>
        <begin position="5"/>
        <end position="360"/>
    </location>
</feature>
<dbReference type="Pfam" id="PF10395">
    <property type="entry name" value="Utp8_b_propeller"/>
    <property type="match status" value="1"/>
</dbReference>
<dbReference type="STRING" id="1047168.A0A0F4GQE5"/>
<evidence type="ECO:0000256" key="1">
    <source>
        <dbReference type="SAM" id="MobiDB-lite"/>
    </source>
</evidence>
<sequence length="892" mass="96946">MSGGIEEPYAIASLPTPFDAEKGRILAAPVHSISGSRKRKRHEVVVGIDGESVNIYSIQNQSTVSSYALSPQSYLAAPPCSIYCKRAKPTQPQRRTYLALRDGVTSSKARLVNITEELGKLRSEEREPRAPAKRERKLRHSNISGLEVVQFGEDIDSPSSKSGVLVFYTSGNVDCLTGDLEGSRWEHSTTEVGLEVEHSSVVAFDAARKGLLKNREDILSVLESTGTGTPLLLLQVVRMGTTRKVRIYALRNVSGDTVNSSRSPLDEVLSYDLPTRQQAHEDAATYDLHAPSGTLYQLIRKRLTLYDLSGTSPRISFELGRKSGARVSGFARLSTASVVALSEDRIDVYDTKFGSILSSLTPAVQNGRNTPLDIITNFSDPGLFIAIRQSDLVVVQLGNVVSESAHAKSDGPLLAEVMGKGKASTEAYALSLVDKSSKKKKSWEVWTTKVDDLVTSGDVSGLEALIAQDLRLDNTSTQPNGGLTNGNSAHDRQTEDWVLPPAAYDPQHVDTKKASYILCKVFAWRPSSTNSNPNTSSLVVKIRSRNILCWLLLAGYIAPTHLQQALQASSADGSKPRIAPGDIMAAINEIDTGFALLCDLITVDAYWDVSELVQGLKVVMESLKDGIATPTQGLLTDADATMTDVDDEAQLQAELNAAETQMDEAEDMLASGVAVRSEALSVLLARLSGFPHRDVAKAMSLMWNHDNILFFIAILRLELINGGWTKLYVDPEDDISIEHAKGPENVQDISPRNEAIRTIATLFSCAIDAIGLSGWLVGLSGDPERASDLMQSLRYEISAVLEGLFADAALGNCINEISKGASSLETPTLKRKRHQELEDSAVETGQLAMPLGGRSGAPTNKSWNIAEQKSRRAEAEQRNRAVGKYSFERIRI</sequence>
<feature type="compositionally biased region" description="Basic and acidic residues" evidence="1">
    <location>
        <begin position="868"/>
        <end position="878"/>
    </location>
</feature>
<dbReference type="Proteomes" id="UP000033647">
    <property type="component" value="Unassembled WGS sequence"/>
</dbReference>
<dbReference type="InterPro" id="IPR018843">
    <property type="entry name" value="Utp8_b-prop"/>
</dbReference>
<proteinExistence type="predicted"/>
<reference evidence="3 4" key="1">
    <citation type="submission" date="2015-03" db="EMBL/GenBank/DDBJ databases">
        <title>RNA-seq based gene annotation and comparative genomics of four Zymoseptoria species reveal species-specific pathogenicity related genes and transposable element activity.</title>
        <authorList>
            <person name="Grandaubert J."/>
            <person name="Bhattacharyya A."/>
            <person name="Stukenbrock E.H."/>
        </authorList>
    </citation>
    <scope>NUCLEOTIDE SEQUENCE [LARGE SCALE GENOMIC DNA]</scope>
    <source>
        <strain evidence="3 4">Zb18110</strain>
    </source>
</reference>
<keyword evidence="4" id="KW-1185">Reference proteome</keyword>
<dbReference type="AlphaFoldDB" id="A0A0F4GQE5"/>